<reference evidence="2 3" key="1">
    <citation type="submission" date="2020-06" db="EMBL/GenBank/DDBJ databases">
        <authorList>
            <person name="Li R."/>
            <person name="Bekaert M."/>
        </authorList>
    </citation>
    <scope>NUCLEOTIDE SEQUENCE [LARGE SCALE GENOMIC DNA]</scope>
    <source>
        <strain evidence="3">wild</strain>
    </source>
</reference>
<dbReference type="OrthoDB" id="6132986at2759"/>
<proteinExistence type="predicted"/>
<feature type="transmembrane region" description="Helical" evidence="1">
    <location>
        <begin position="20"/>
        <end position="40"/>
    </location>
</feature>
<dbReference type="Proteomes" id="UP000507470">
    <property type="component" value="Unassembled WGS sequence"/>
</dbReference>
<organism evidence="2 3">
    <name type="scientific">Mytilus coruscus</name>
    <name type="common">Sea mussel</name>
    <dbReference type="NCBI Taxonomy" id="42192"/>
    <lineage>
        <taxon>Eukaryota</taxon>
        <taxon>Metazoa</taxon>
        <taxon>Spiralia</taxon>
        <taxon>Lophotrochozoa</taxon>
        <taxon>Mollusca</taxon>
        <taxon>Bivalvia</taxon>
        <taxon>Autobranchia</taxon>
        <taxon>Pteriomorphia</taxon>
        <taxon>Mytilida</taxon>
        <taxon>Mytiloidea</taxon>
        <taxon>Mytilidae</taxon>
        <taxon>Mytilinae</taxon>
        <taxon>Mytilus</taxon>
    </lineage>
</organism>
<dbReference type="EMBL" id="CACVKT020006160">
    <property type="protein sequence ID" value="CAC5400083.1"/>
    <property type="molecule type" value="Genomic_DNA"/>
</dbReference>
<evidence type="ECO:0000313" key="3">
    <source>
        <dbReference type="Proteomes" id="UP000507470"/>
    </source>
</evidence>
<sequence length="206" mass="22979">MTEQDCNENKTFYICKTSAVIGGIIGACFILAVLAVLIVCKIRSKGIFEESNTYQKGETNQLHFSKTINQELTNTRNRKNTPSTSRQINDICETGTLGYSVVNNLNEPENMNDIYTDAADGEYDILHDKQNKRMCPTETVYQSHGAYRNEDGLIYDSADFGKGNCNDGNGLYDTSCSVVEGDYSCMSYKNHDINITTDTCIYDKSA</sequence>
<dbReference type="AlphaFoldDB" id="A0A6J8CUC0"/>
<keyword evidence="1" id="KW-0472">Membrane</keyword>
<protein>
    <submittedName>
        <fullName evidence="2">Uncharacterized protein</fullName>
    </submittedName>
</protein>
<gene>
    <name evidence="2" type="ORF">MCOR_34298</name>
</gene>
<keyword evidence="1" id="KW-0812">Transmembrane</keyword>
<evidence type="ECO:0000313" key="2">
    <source>
        <dbReference type="EMBL" id="CAC5400083.1"/>
    </source>
</evidence>
<keyword evidence="1" id="KW-1133">Transmembrane helix</keyword>
<keyword evidence="3" id="KW-1185">Reference proteome</keyword>
<accession>A0A6J8CUC0</accession>
<name>A0A6J8CUC0_MYTCO</name>
<evidence type="ECO:0000256" key="1">
    <source>
        <dbReference type="SAM" id="Phobius"/>
    </source>
</evidence>